<feature type="domain" description="Glycosyltransferase 2-like" evidence="1">
    <location>
        <begin position="3"/>
        <end position="69"/>
    </location>
</feature>
<dbReference type="Gene3D" id="3.90.550.10">
    <property type="entry name" value="Spore Coat Polysaccharide Biosynthesis Protein SpsA, Chain A"/>
    <property type="match status" value="1"/>
</dbReference>
<dbReference type="InterPro" id="IPR001173">
    <property type="entry name" value="Glyco_trans_2-like"/>
</dbReference>
<dbReference type="CDD" id="cd00761">
    <property type="entry name" value="Glyco_tranf_GTA_type"/>
    <property type="match status" value="1"/>
</dbReference>
<evidence type="ECO:0000313" key="2">
    <source>
        <dbReference type="EMBL" id="HGU53740.1"/>
    </source>
</evidence>
<gene>
    <name evidence="2" type="ORF">ENT78_09520</name>
</gene>
<dbReference type="GO" id="GO:0016758">
    <property type="term" value="F:hexosyltransferase activity"/>
    <property type="evidence" value="ECO:0007669"/>
    <property type="project" value="UniProtKB-ARBA"/>
</dbReference>
<comment type="caution">
    <text evidence="2">The sequence shown here is derived from an EMBL/GenBank/DDBJ whole genome shotgun (WGS) entry which is preliminary data.</text>
</comment>
<dbReference type="PANTHER" id="PTHR22916">
    <property type="entry name" value="GLYCOSYLTRANSFERASE"/>
    <property type="match status" value="1"/>
</dbReference>
<dbReference type="AlphaFoldDB" id="A0A7V4KEL4"/>
<dbReference type="EMBL" id="DSZZ01000448">
    <property type="protein sequence ID" value="HGU53740.1"/>
    <property type="molecule type" value="Genomic_DNA"/>
</dbReference>
<organism evidence="2">
    <name type="scientific">Fervidobacterium pennivorans</name>
    <dbReference type="NCBI Taxonomy" id="93466"/>
    <lineage>
        <taxon>Bacteria</taxon>
        <taxon>Thermotogati</taxon>
        <taxon>Thermotogota</taxon>
        <taxon>Thermotogae</taxon>
        <taxon>Thermotogales</taxon>
        <taxon>Fervidobacteriaceae</taxon>
        <taxon>Fervidobacterium</taxon>
    </lineage>
</organism>
<proteinExistence type="predicted"/>
<protein>
    <submittedName>
        <fullName evidence="2">Glycosyltransferase</fullName>
    </submittedName>
</protein>
<dbReference type="Pfam" id="PF00535">
    <property type="entry name" value="Glycos_transf_2"/>
    <property type="match status" value="1"/>
</dbReference>
<name>A0A7V4KEL4_FERPE</name>
<keyword evidence="2" id="KW-0808">Transferase</keyword>
<dbReference type="InterPro" id="IPR029044">
    <property type="entry name" value="Nucleotide-diphossugar_trans"/>
</dbReference>
<dbReference type="PANTHER" id="PTHR22916:SF3">
    <property type="entry name" value="UDP-GLCNAC:BETAGAL BETA-1,3-N-ACETYLGLUCOSAMINYLTRANSFERASE-LIKE PROTEIN 1"/>
    <property type="match status" value="1"/>
</dbReference>
<evidence type="ECO:0000259" key="1">
    <source>
        <dbReference type="Pfam" id="PF00535"/>
    </source>
</evidence>
<reference evidence="2" key="1">
    <citation type="journal article" date="2020" name="mSystems">
        <title>Genome- and Community-Level Interaction Insights into Carbon Utilization and Element Cycling Functions of Hydrothermarchaeota in Hydrothermal Sediment.</title>
        <authorList>
            <person name="Zhou Z."/>
            <person name="Liu Y."/>
            <person name="Xu W."/>
            <person name="Pan J."/>
            <person name="Luo Z.H."/>
            <person name="Li M."/>
        </authorList>
    </citation>
    <scope>NUCLEOTIDE SEQUENCE [LARGE SCALE GENOMIC DNA]</scope>
    <source>
        <strain evidence="2">SpSt-61</strain>
    </source>
</reference>
<dbReference type="SUPFAM" id="SSF53448">
    <property type="entry name" value="Nucleotide-diphospho-sugar transferases"/>
    <property type="match status" value="1"/>
</dbReference>
<accession>A0A7V4KEL4</accession>
<sequence>MTKENGGPSSARNRGLKEAQGQYVIFLDGDDYVAPILVEELKKALSIAQADVFCWNFLVVDESGSALSWQFPWRLTDSYDLLDGIAILRKILIEKQLWVWTGSAAYSRHFLSQNDFLYAEKYYTGEDLEFEWRVLLKNPKVLAISKTLSYYVQRPASLTKTINFRQFDFYPALKQLYEKQKELISDDEPTSELLQAVLEWSIFNFLGLVFFQLRNSKKSPIKEFLKGLEQHHPGLFQMVVRDARSITRLVSKVTKKDRVYFSLFRFSPRVFLTIWLHLSRLKAACRRLIKKLMRDKTPEY</sequence>